<dbReference type="EMBL" id="UINC01082616">
    <property type="protein sequence ID" value="SVC27539.1"/>
    <property type="molecule type" value="Genomic_DNA"/>
</dbReference>
<reference evidence="2" key="1">
    <citation type="submission" date="2018-05" db="EMBL/GenBank/DDBJ databases">
        <authorList>
            <person name="Lanie J.A."/>
            <person name="Ng W.-L."/>
            <person name="Kazmierczak K.M."/>
            <person name="Andrzejewski T.M."/>
            <person name="Davidsen T.M."/>
            <person name="Wayne K.J."/>
            <person name="Tettelin H."/>
            <person name="Glass J.I."/>
            <person name="Rusch D."/>
            <person name="Podicherti R."/>
            <person name="Tsui H.-C.T."/>
            <person name="Winkler M.E."/>
        </authorList>
    </citation>
    <scope>NUCLEOTIDE SEQUENCE</scope>
</reference>
<feature type="region of interest" description="Disordered" evidence="1">
    <location>
        <begin position="1"/>
        <end position="26"/>
    </location>
</feature>
<evidence type="ECO:0000313" key="2">
    <source>
        <dbReference type="EMBL" id="SVC27539.1"/>
    </source>
</evidence>
<name>A0A382KTB8_9ZZZZ</name>
<proteinExistence type="predicted"/>
<evidence type="ECO:0000256" key="1">
    <source>
        <dbReference type="SAM" id="MobiDB-lite"/>
    </source>
</evidence>
<sequence length="229" mass="25377">MGHIMREDKKLKNPKNNTVNQSDTPLAFSWDALPDLAKNYSPSQSELDQSSAVRAEAESYRTRVLAEVDKEAKEYIDLAKSTIDKECLSFRTQAAQETQRILGQVELMKTAVQEDLETQKIYTDAARIKVSSDELLSKLRAMQSDPDYPDGSEEDGEPSGTEVNKDQLAFTLEQTALTENGVTDDVLSEEYGPELEVPASDNLELDTAVVEPKEGQNGKKNSRKASTAK</sequence>
<feature type="region of interest" description="Disordered" evidence="1">
    <location>
        <begin position="179"/>
        <end position="229"/>
    </location>
</feature>
<organism evidence="2">
    <name type="scientific">marine metagenome</name>
    <dbReference type="NCBI Taxonomy" id="408172"/>
    <lineage>
        <taxon>unclassified sequences</taxon>
        <taxon>metagenomes</taxon>
        <taxon>ecological metagenomes</taxon>
    </lineage>
</organism>
<protein>
    <submittedName>
        <fullName evidence="2">Uncharacterized protein</fullName>
    </submittedName>
</protein>
<feature type="compositionally biased region" description="Acidic residues" evidence="1">
    <location>
        <begin position="147"/>
        <end position="157"/>
    </location>
</feature>
<dbReference type="AlphaFoldDB" id="A0A382KTB8"/>
<accession>A0A382KTB8</accession>
<feature type="compositionally biased region" description="Basic and acidic residues" evidence="1">
    <location>
        <begin position="1"/>
        <end position="11"/>
    </location>
</feature>
<feature type="compositionally biased region" description="Polar residues" evidence="1">
    <location>
        <begin position="14"/>
        <end position="24"/>
    </location>
</feature>
<feature type="region of interest" description="Disordered" evidence="1">
    <location>
        <begin position="140"/>
        <end position="166"/>
    </location>
</feature>
<gene>
    <name evidence="2" type="ORF">METZ01_LOCUS280393</name>
</gene>